<dbReference type="RefSeq" id="WP_138649444.1">
    <property type="nucleotide sequence ID" value="NZ_VCKW01000276.1"/>
</dbReference>
<dbReference type="Proteomes" id="UP000309174">
    <property type="component" value="Unassembled WGS sequence"/>
</dbReference>
<comment type="caution">
    <text evidence="10">The sequence shown here is derived from an EMBL/GenBank/DDBJ whole genome shotgun (WGS) entry which is preliminary data.</text>
</comment>
<name>A0A5C4J1L9_9ACTN</name>
<dbReference type="Pfam" id="PF00171">
    <property type="entry name" value="Aldedh"/>
    <property type="match status" value="1"/>
</dbReference>
<keyword evidence="5" id="KW-0520">NAD</keyword>
<dbReference type="Gene3D" id="3.40.605.10">
    <property type="entry name" value="Aldehyde Dehydrogenase, Chain A, domain 1"/>
    <property type="match status" value="1"/>
</dbReference>
<dbReference type="InterPro" id="IPR016163">
    <property type="entry name" value="Ald_DH_C"/>
</dbReference>
<dbReference type="InterPro" id="IPR015590">
    <property type="entry name" value="Aldehyde_DH_dom"/>
</dbReference>
<comment type="similarity">
    <text evidence="2">Belongs to the aldehyde dehydrogenase family.</text>
</comment>
<accession>A0A5C4J1L9</accession>
<dbReference type="EMBL" id="VCKW01000276">
    <property type="protein sequence ID" value="TMQ90604.1"/>
    <property type="molecule type" value="Genomic_DNA"/>
</dbReference>
<evidence type="ECO:0000256" key="7">
    <source>
        <dbReference type="ARBA" id="ARBA00032259"/>
    </source>
</evidence>
<reference evidence="10 11" key="1">
    <citation type="submission" date="2019-05" db="EMBL/GenBank/DDBJ databases">
        <title>Draft genome sequence of Actinomadura sp. 14C53.</title>
        <authorList>
            <person name="Saricaoglu S."/>
            <person name="Isik K."/>
        </authorList>
    </citation>
    <scope>NUCLEOTIDE SEQUENCE [LARGE SCALE GENOMIC DNA]</scope>
    <source>
        <strain evidence="10 11">14C53</strain>
    </source>
</reference>
<evidence type="ECO:0000256" key="1">
    <source>
        <dbReference type="ARBA" id="ARBA00004786"/>
    </source>
</evidence>
<dbReference type="OrthoDB" id="3802174at2"/>
<evidence type="ECO:0000256" key="2">
    <source>
        <dbReference type="ARBA" id="ARBA00009986"/>
    </source>
</evidence>
<evidence type="ECO:0000256" key="8">
    <source>
        <dbReference type="ARBA" id="ARBA00048142"/>
    </source>
</evidence>
<evidence type="ECO:0000313" key="10">
    <source>
        <dbReference type="EMBL" id="TMQ90604.1"/>
    </source>
</evidence>
<organism evidence="10 11">
    <name type="scientific">Actinomadura soli</name>
    <dbReference type="NCBI Taxonomy" id="2508997"/>
    <lineage>
        <taxon>Bacteria</taxon>
        <taxon>Bacillati</taxon>
        <taxon>Actinomycetota</taxon>
        <taxon>Actinomycetes</taxon>
        <taxon>Streptosporangiales</taxon>
        <taxon>Thermomonosporaceae</taxon>
        <taxon>Actinomadura</taxon>
    </lineage>
</organism>
<dbReference type="PANTHER" id="PTHR42862">
    <property type="entry name" value="DELTA-1-PYRROLINE-5-CARBOXYLATE DEHYDROGENASE 1, ISOFORM A-RELATED"/>
    <property type="match status" value="1"/>
</dbReference>
<dbReference type="SUPFAM" id="SSF53720">
    <property type="entry name" value="ALDH-like"/>
    <property type="match status" value="1"/>
</dbReference>
<sequence>MDAVTTVPVPVNEHVKTYAPGSGERAALEARIKELGGGQTELTMTIGGDQRMGAGTPIDVVEPHNHGHVLGRMGEATEPDVAEAISAAREAAPGWRAMAFEDRAAIFLRAADLLAGPWRPTVNAATVLGQSKSVQQAEIDAACELIDFWRFNVGYAQRIHEIQPLSSPGVWNRLEYRPLEGFVLAITPFNFSAIAGNLPTSPALMGNVVVWKPSPTQQLAAHFTMRLLEAAGLPPGVINLVTGNGQAVSNVALRHPDLAGLHFTGSAATFQTLWRTIGENIAAYKGYPRIVGETGGKDFVVAHPTADPAVLKTALVRGAFEYQGQKCSAASRAYIPRSVWDRMRDEFLAETESLTMGNVAEDLSLFMGAVIDDRAFAKHRRAIERARGVDTITILTGGEWDDSSGYFVRPTVLESSDPTDEIFTTEYFGPILGVHVYDDGDYDAVLHQMESVSEYGLTGAIIAEDRAAAAAATETLRFAAGNFYINDKPTGSIVGQQPFGGARASGTNDKAGSVFNLTRWTSVRSIKETLVPPTDHRYPHMGP</sequence>
<dbReference type="GO" id="GO:0003842">
    <property type="term" value="F:L-glutamate gamma-semialdehyde dehydrogenase activity"/>
    <property type="evidence" value="ECO:0007669"/>
    <property type="project" value="UniProtKB-EC"/>
</dbReference>
<evidence type="ECO:0000256" key="6">
    <source>
        <dbReference type="ARBA" id="ARBA00023062"/>
    </source>
</evidence>
<dbReference type="InterPro" id="IPR016162">
    <property type="entry name" value="Ald_DH_N"/>
</dbReference>
<keyword evidence="6" id="KW-0642">Proline metabolism</keyword>
<proteinExistence type="inferred from homology"/>
<dbReference type="PROSITE" id="PS00070">
    <property type="entry name" value="ALDEHYDE_DEHYDR_CYS"/>
    <property type="match status" value="1"/>
</dbReference>
<keyword evidence="11" id="KW-1185">Reference proteome</keyword>
<dbReference type="InterPro" id="IPR005931">
    <property type="entry name" value="P5CDH/ALDH4A1"/>
</dbReference>
<evidence type="ECO:0000256" key="3">
    <source>
        <dbReference type="ARBA" id="ARBA00012884"/>
    </source>
</evidence>
<dbReference type="InterPro" id="IPR050485">
    <property type="entry name" value="Proline_metab_enzyme"/>
</dbReference>
<evidence type="ECO:0000256" key="5">
    <source>
        <dbReference type="ARBA" id="ARBA00023027"/>
    </source>
</evidence>
<keyword evidence="4 10" id="KW-0560">Oxidoreductase</keyword>
<dbReference type="Gene3D" id="3.40.309.10">
    <property type="entry name" value="Aldehyde Dehydrogenase, Chain A, domain 2"/>
    <property type="match status" value="1"/>
</dbReference>
<dbReference type="FunFam" id="3.40.309.10:FF:000005">
    <property type="entry name" value="1-pyrroline-5-carboxylate dehydrogenase 1"/>
    <property type="match status" value="1"/>
</dbReference>
<dbReference type="InterPro" id="IPR016161">
    <property type="entry name" value="Ald_DH/histidinol_DH"/>
</dbReference>
<dbReference type="GO" id="GO:0010133">
    <property type="term" value="P:L-proline catabolic process to L-glutamate"/>
    <property type="evidence" value="ECO:0007669"/>
    <property type="project" value="UniProtKB-UniPathway"/>
</dbReference>
<comment type="pathway">
    <text evidence="1">Amino-acid degradation; L-proline degradation into L-glutamate; L-glutamate from L-proline: step 2/2.</text>
</comment>
<evidence type="ECO:0000313" key="11">
    <source>
        <dbReference type="Proteomes" id="UP000309174"/>
    </source>
</evidence>
<dbReference type="FunFam" id="3.40.605.10:FF:000006">
    <property type="entry name" value="1-pyrroline-5-carboxylate dehydrogenase"/>
    <property type="match status" value="1"/>
</dbReference>
<comment type="catalytic activity">
    <reaction evidence="8">
        <text>L-glutamate 5-semialdehyde + NAD(+) + H2O = L-glutamate + NADH + 2 H(+)</text>
        <dbReference type="Rhea" id="RHEA:30235"/>
        <dbReference type="ChEBI" id="CHEBI:15377"/>
        <dbReference type="ChEBI" id="CHEBI:15378"/>
        <dbReference type="ChEBI" id="CHEBI:29985"/>
        <dbReference type="ChEBI" id="CHEBI:57540"/>
        <dbReference type="ChEBI" id="CHEBI:57945"/>
        <dbReference type="ChEBI" id="CHEBI:58066"/>
        <dbReference type="EC" id="1.2.1.88"/>
    </reaction>
</comment>
<dbReference type="GO" id="GO:0004657">
    <property type="term" value="F:proline dehydrogenase activity"/>
    <property type="evidence" value="ECO:0007669"/>
    <property type="project" value="UniProtKB-ARBA"/>
</dbReference>
<dbReference type="PANTHER" id="PTHR42862:SF1">
    <property type="entry name" value="DELTA-1-PYRROLINE-5-CARBOXYLATE DEHYDROGENASE 2, ISOFORM A-RELATED"/>
    <property type="match status" value="1"/>
</dbReference>
<dbReference type="AlphaFoldDB" id="A0A5C4J1L9"/>
<feature type="domain" description="Aldehyde dehydrogenase" evidence="9">
    <location>
        <begin position="56"/>
        <end position="525"/>
    </location>
</feature>
<dbReference type="InterPro" id="IPR016160">
    <property type="entry name" value="Ald_DH_CS_CYS"/>
</dbReference>
<protein>
    <recommendedName>
        <fullName evidence="7">L-glutamate gamma-semialdehyde dehydrogenase</fullName>
        <ecNumber evidence="3">1.2.1.88</ecNumber>
    </recommendedName>
    <alternativeName>
        <fullName evidence="7">L-glutamate gamma-semialdehyde dehydrogenase</fullName>
    </alternativeName>
</protein>
<dbReference type="EC" id="1.2.1.88" evidence="3"/>
<evidence type="ECO:0000256" key="4">
    <source>
        <dbReference type="ARBA" id="ARBA00023002"/>
    </source>
</evidence>
<dbReference type="NCBIfam" id="TIGR01236">
    <property type="entry name" value="D1pyr5carbox1"/>
    <property type="match status" value="1"/>
</dbReference>
<evidence type="ECO:0000259" key="9">
    <source>
        <dbReference type="Pfam" id="PF00171"/>
    </source>
</evidence>
<dbReference type="UniPathway" id="UPA00261">
    <property type="reaction ID" value="UER00374"/>
</dbReference>
<dbReference type="GO" id="GO:0009898">
    <property type="term" value="C:cytoplasmic side of plasma membrane"/>
    <property type="evidence" value="ECO:0007669"/>
    <property type="project" value="TreeGrafter"/>
</dbReference>
<gene>
    <name evidence="10" type="primary">pruA</name>
    <name evidence="10" type="ORF">ETD83_34720</name>
</gene>